<reference evidence="3 5" key="1">
    <citation type="submission" date="2017-12" db="EMBL/GenBank/DDBJ databases">
        <authorList>
            <person name="Paulsen S."/>
            <person name="Gram L.K."/>
        </authorList>
    </citation>
    <scope>NUCLEOTIDE SEQUENCE [LARGE SCALE GENOMIC DNA]</scope>
    <source>
        <strain evidence="3 5">S1189</strain>
    </source>
</reference>
<evidence type="ECO:0000313" key="4">
    <source>
        <dbReference type="Proteomes" id="UP000291338"/>
    </source>
</evidence>
<organism evidence="2 4">
    <name type="scientific">Pseudoalteromonas phenolica</name>
    <dbReference type="NCBI Taxonomy" id="161398"/>
    <lineage>
        <taxon>Bacteria</taxon>
        <taxon>Pseudomonadati</taxon>
        <taxon>Pseudomonadota</taxon>
        <taxon>Gammaproteobacteria</taxon>
        <taxon>Alteromonadales</taxon>
        <taxon>Pseudoalteromonadaceae</taxon>
        <taxon>Pseudoalteromonas</taxon>
    </lineage>
</organism>
<reference evidence="3" key="4">
    <citation type="submission" date="2019-09" db="EMBL/GenBank/DDBJ databases">
        <title>Co-occurence of chitin degradation, pigmentation and bioactivity in marine Pseudoalteromonas.</title>
        <authorList>
            <person name="Sonnenschein E.C."/>
            <person name="Bech P.K."/>
        </authorList>
    </citation>
    <scope>NUCLEOTIDE SEQUENCE</scope>
    <source>
        <strain evidence="3">S1189</strain>
    </source>
</reference>
<evidence type="ECO:0000313" key="3">
    <source>
        <dbReference type="EMBL" id="TMP83380.1"/>
    </source>
</evidence>
<proteinExistence type="predicted"/>
<keyword evidence="1" id="KW-0472">Membrane</keyword>
<dbReference type="EMBL" id="PPSX01000030">
    <property type="protein sequence ID" value="RZQ53364.1"/>
    <property type="molecule type" value="Genomic_DNA"/>
</dbReference>
<feature type="transmembrane region" description="Helical" evidence="1">
    <location>
        <begin position="32"/>
        <end position="53"/>
    </location>
</feature>
<dbReference type="PROSITE" id="PS51257">
    <property type="entry name" value="PROKAR_LIPOPROTEIN"/>
    <property type="match status" value="1"/>
</dbReference>
<keyword evidence="1" id="KW-1133">Transmembrane helix</keyword>
<name>A0A4Q7IME8_9GAMM</name>
<evidence type="ECO:0000313" key="5">
    <source>
        <dbReference type="Proteomes" id="UP000307362"/>
    </source>
</evidence>
<keyword evidence="1" id="KW-0812">Transmembrane</keyword>
<evidence type="ECO:0000256" key="1">
    <source>
        <dbReference type="SAM" id="Phobius"/>
    </source>
</evidence>
<dbReference type="Proteomes" id="UP000307362">
    <property type="component" value="Unassembled WGS sequence"/>
</dbReference>
<evidence type="ECO:0000313" key="2">
    <source>
        <dbReference type="EMBL" id="RZQ53364.1"/>
    </source>
</evidence>
<accession>A0A4Q7IME8</accession>
<comment type="caution">
    <text evidence="2">The sequence shown here is derived from an EMBL/GenBank/DDBJ whole genome shotgun (WGS) entry which is preliminary data.</text>
</comment>
<dbReference type="EMBL" id="PNCM01000007">
    <property type="protein sequence ID" value="TMP83380.1"/>
    <property type="molecule type" value="Genomic_DNA"/>
</dbReference>
<dbReference type="Proteomes" id="UP000291338">
    <property type="component" value="Unassembled WGS sequence"/>
</dbReference>
<dbReference type="AlphaFoldDB" id="A0A4Q7IME8"/>
<sequence>MVYSKLKTLASHLTIACILLACLWLLASDKHILIIGNSLILVYIVSILGFCVIPKKKKSIKKN</sequence>
<reference evidence="5" key="3">
    <citation type="submission" date="2019-06" db="EMBL/GenBank/DDBJ databases">
        <title>Co-occurence of chitin degradation, pigmentation and bioactivity in marine Pseudoalteromonas.</title>
        <authorList>
            <person name="Sonnenschein E.C."/>
            <person name="Bech P.K."/>
        </authorList>
    </citation>
    <scope>NUCLEOTIDE SEQUENCE [LARGE SCALE GENOMIC DNA]</scope>
    <source>
        <strain evidence="5">S1189</strain>
    </source>
</reference>
<reference evidence="2 4" key="2">
    <citation type="submission" date="2018-01" db="EMBL/GenBank/DDBJ databases">
        <title>Co-occurrence of chitin degradation, pigmentation and bioactivity in marine Pseudoalteromonas.</title>
        <authorList>
            <person name="Paulsen S."/>
            <person name="Gram L."/>
            <person name="Machado H."/>
        </authorList>
    </citation>
    <scope>NUCLEOTIDE SEQUENCE [LARGE SCALE GENOMIC DNA]</scope>
    <source>
        <strain evidence="2 4">S3898</strain>
    </source>
</reference>
<protein>
    <submittedName>
        <fullName evidence="2">Uncharacterized protein</fullName>
    </submittedName>
</protein>
<gene>
    <name evidence="2" type="ORF">C1E23_09630</name>
    <name evidence="3" type="ORF">CWB73_02415</name>
</gene>
<feature type="transmembrane region" description="Helical" evidence="1">
    <location>
        <begin position="9"/>
        <end position="26"/>
    </location>
</feature>